<dbReference type="Pfam" id="PF18393">
    <property type="entry name" value="MotY_N"/>
    <property type="match status" value="1"/>
</dbReference>
<accession>A0ABV9LWI5</accession>
<comment type="caution">
    <text evidence="6">The sequence shown here is derived from an EMBL/GenBank/DDBJ whole genome shotgun (WGS) entry which is preliminary data.</text>
</comment>
<gene>
    <name evidence="6" type="ORF">ACFO4O_06565</name>
</gene>
<evidence type="ECO:0000256" key="1">
    <source>
        <dbReference type="ARBA" id="ARBA00004442"/>
    </source>
</evidence>
<dbReference type="PRINTS" id="PR01021">
    <property type="entry name" value="OMPADOMAIN"/>
</dbReference>
<feature type="domain" description="OmpA-like" evidence="5">
    <location>
        <begin position="159"/>
        <end position="275"/>
    </location>
</feature>
<dbReference type="RefSeq" id="WP_382408255.1">
    <property type="nucleotide sequence ID" value="NZ_JBHSGU010000002.1"/>
</dbReference>
<organism evidence="6 7">
    <name type="scientific">Glaciecola siphonariae</name>
    <dbReference type="NCBI Taxonomy" id="521012"/>
    <lineage>
        <taxon>Bacteria</taxon>
        <taxon>Pseudomonadati</taxon>
        <taxon>Pseudomonadota</taxon>
        <taxon>Gammaproteobacteria</taxon>
        <taxon>Alteromonadales</taxon>
        <taxon>Alteromonadaceae</taxon>
        <taxon>Glaciecola</taxon>
    </lineage>
</organism>
<sequence>MPNAAANMRHYKVDVESSEWSLSSQTRLKCELSHQIPGYGTASFITEASKQLNMEFYLDMLRLPGRYDSAVVYSMPPSWMPGVSKRQIGRMDLRKQYDGDLPSDSAWQMLTELEKGFWPTIHYQDWLNPNDAVAVSLNAGQFQASYYDFSRCISNLLPYSFEDIEYTVLAYKKNSADLTKYSQRRLDMIGEYLKEDLDLELVLLDGYTDSYGGSWNNEQLSIRRANEVKNYFTALGVDTDRIEITGHGEKRHVSPNDTRLDRAKNRRVVVRLSKG</sequence>
<dbReference type="InterPro" id="IPR006664">
    <property type="entry name" value="OMP_bac"/>
</dbReference>
<dbReference type="Proteomes" id="UP001595897">
    <property type="component" value="Unassembled WGS sequence"/>
</dbReference>
<dbReference type="PANTHER" id="PTHR30329">
    <property type="entry name" value="STATOR ELEMENT OF FLAGELLAR MOTOR COMPLEX"/>
    <property type="match status" value="1"/>
</dbReference>
<dbReference type="Gene3D" id="3.30.1330.60">
    <property type="entry name" value="OmpA-like domain"/>
    <property type="match status" value="1"/>
</dbReference>
<dbReference type="PRINTS" id="PR01023">
    <property type="entry name" value="NAFLGMOTY"/>
</dbReference>
<evidence type="ECO:0000256" key="4">
    <source>
        <dbReference type="PROSITE-ProRule" id="PRU00473"/>
    </source>
</evidence>
<dbReference type="Gene3D" id="2.60.40.2540">
    <property type="match status" value="1"/>
</dbReference>
<dbReference type="InterPro" id="IPR041544">
    <property type="entry name" value="MotY_N"/>
</dbReference>
<name>A0ABV9LWI5_9ALTE</name>
<evidence type="ECO:0000256" key="3">
    <source>
        <dbReference type="ARBA" id="ARBA00023237"/>
    </source>
</evidence>
<reference evidence="7" key="1">
    <citation type="journal article" date="2019" name="Int. J. Syst. Evol. Microbiol.">
        <title>The Global Catalogue of Microorganisms (GCM) 10K type strain sequencing project: providing services to taxonomists for standard genome sequencing and annotation.</title>
        <authorList>
            <consortium name="The Broad Institute Genomics Platform"/>
            <consortium name="The Broad Institute Genome Sequencing Center for Infectious Disease"/>
            <person name="Wu L."/>
            <person name="Ma J."/>
        </authorList>
    </citation>
    <scope>NUCLEOTIDE SEQUENCE [LARGE SCALE GENOMIC DNA]</scope>
    <source>
        <strain evidence="7">KACC 12507</strain>
    </source>
</reference>
<evidence type="ECO:0000256" key="2">
    <source>
        <dbReference type="ARBA" id="ARBA00023136"/>
    </source>
</evidence>
<proteinExistence type="predicted"/>
<dbReference type="InterPro" id="IPR006665">
    <property type="entry name" value="OmpA-like"/>
</dbReference>
<keyword evidence="2 4" id="KW-0472">Membrane</keyword>
<dbReference type="InterPro" id="IPR050330">
    <property type="entry name" value="Bact_OuterMem_StrucFunc"/>
</dbReference>
<dbReference type="PANTHER" id="PTHR30329:SF21">
    <property type="entry name" value="LIPOPROTEIN YIAD-RELATED"/>
    <property type="match status" value="1"/>
</dbReference>
<dbReference type="SUPFAM" id="SSF103088">
    <property type="entry name" value="OmpA-like"/>
    <property type="match status" value="1"/>
</dbReference>
<keyword evidence="3" id="KW-0998">Cell outer membrane</keyword>
<evidence type="ECO:0000259" key="5">
    <source>
        <dbReference type="PROSITE" id="PS51123"/>
    </source>
</evidence>
<dbReference type="PROSITE" id="PS51123">
    <property type="entry name" value="OMPA_2"/>
    <property type="match status" value="1"/>
</dbReference>
<dbReference type="Pfam" id="PF00691">
    <property type="entry name" value="OmpA"/>
    <property type="match status" value="1"/>
</dbReference>
<evidence type="ECO:0000313" key="6">
    <source>
        <dbReference type="EMBL" id="MFC4699813.1"/>
    </source>
</evidence>
<protein>
    <submittedName>
        <fullName evidence="6">OmpA family protein</fullName>
    </submittedName>
</protein>
<keyword evidence="7" id="KW-1185">Reference proteome</keyword>
<evidence type="ECO:0000313" key="7">
    <source>
        <dbReference type="Proteomes" id="UP001595897"/>
    </source>
</evidence>
<dbReference type="CDD" id="cd07185">
    <property type="entry name" value="OmpA_C-like"/>
    <property type="match status" value="1"/>
</dbReference>
<comment type="subcellular location">
    <subcellularLocation>
        <location evidence="1">Cell outer membrane</location>
    </subcellularLocation>
</comment>
<dbReference type="EMBL" id="JBHSGU010000002">
    <property type="protein sequence ID" value="MFC4699813.1"/>
    <property type="molecule type" value="Genomic_DNA"/>
</dbReference>
<dbReference type="InterPro" id="IPR036737">
    <property type="entry name" value="OmpA-like_sf"/>
</dbReference>